<dbReference type="OrthoDB" id="1933717at2759"/>
<dbReference type="Pfam" id="PF00106">
    <property type="entry name" value="adh_short"/>
    <property type="match status" value="1"/>
</dbReference>
<evidence type="ECO:0000256" key="2">
    <source>
        <dbReference type="ARBA" id="ARBA00023002"/>
    </source>
</evidence>
<dbReference type="AlphaFoldDB" id="A0A7C8MR06"/>
<evidence type="ECO:0000313" key="6">
    <source>
        <dbReference type="Proteomes" id="UP000481861"/>
    </source>
</evidence>
<dbReference type="GO" id="GO:0016616">
    <property type="term" value="F:oxidoreductase activity, acting on the CH-OH group of donors, NAD or NADP as acceptor"/>
    <property type="evidence" value="ECO:0007669"/>
    <property type="project" value="TreeGrafter"/>
</dbReference>
<dbReference type="PRINTS" id="PR00081">
    <property type="entry name" value="GDHRDH"/>
</dbReference>
<dbReference type="PANTHER" id="PTHR42760:SF37">
    <property type="entry name" value="CLAVALDEHYDE DEHYDROGENASE"/>
    <property type="match status" value="1"/>
</dbReference>
<dbReference type="Gene3D" id="3.40.50.720">
    <property type="entry name" value="NAD(P)-binding Rossmann-like Domain"/>
    <property type="match status" value="1"/>
</dbReference>
<sequence length="299" mass="31912">MADPNMFTAPFQLTKGMHRDVYAAVDPEALASNASGKVVLVTGASGGLGFAIAKAWAAAGAEGIIIVGRDRKNLEGAASEIGTKVPILVAAGSISNEADVQSIFAEAIKKFGRVDVVINSAGVANMDAAIGQVEPAVWWIDFETNVKGLYNVAHHFIKVNGGKGTFINLATLGASFLVPAMSPYSASKLAAIKFLEYLDLEQPEMRVFSLHPGIVEAEGGRGGYVENFVPFAKDKQALSAGFTMYLQKPEADYLRGGFVSVNWDVEEMEQHKEEIIEGKLLKLAFLGAKLGPEGHPWKN</sequence>
<evidence type="ECO:0000256" key="1">
    <source>
        <dbReference type="ARBA" id="ARBA00006484"/>
    </source>
</evidence>
<organism evidence="5 6">
    <name type="scientific">Massariosphaeria phaeospora</name>
    <dbReference type="NCBI Taxonomy" id="100035"/>
    <lineage>
        <taxon>Eukaryota</taxon>
        <taxon>Fungi</taxon>
        <taxon>Dikarya</taxon>
        <taxon>Ascomycota</taxon>
        <taxon>Pezizomycotina</taxon>
        <taxon>Dothideomycetes</taxon>
        <taxon>Pleosporomycetidae</taxon>
        <taxon>Pleosporales</taxon>
        <taxon>Pleosporales incertae sedis</taxon>
        <taxon>Massariosphaeria</taxon>
    </lineage>
</organism>
<feature type="domain" description="Ketoreductase" evidence="4">
    <location>
        <begin position="37"/>
        <end position="217"/>
    </location>
</feature>
<proteinExistence type="inferred from homology"/>
<reference evidence="5 6" key="1">
    <citation type="submission" date="2020-01" db="EMBL/GenBank/DDBJ databases">
        <authorList>
            <consortium name="DOE Joint Genome Institute"/>
            <person name="Haridas S."/>
            <person name="Albert R."/>
            <person name="Binder M."/>
            <person name="Bloem J."/>
            <person name="Labutti K."/>
            <person name="Salamov A."/>
            <person name="Andreopoulos B."/>
            <person name="Baker S.E."/>
            <person name="Barry K."/>
            <person name="Bills G."/>
            <person name="Bluhm B.H."/>
            <person name="Cannon C."/>
            <person name="Castanera R."/>
            <person name="Culley D.E."/>
            <person name="Daum C."/>
            <person name="Ezra D."/>
            <person name="Gonzalez J.B."/>
            <person name="Henrissat B."/>
            <person name="Kuo A."/>
            <person name="Liang C."/>
            <person name="Lipzen A."/>
            <person name="Lutzoni F."/>
            <person name="Magnuson J."/>
            <person name="Mondo S."/>
            <person name="Nolan M."/>
            <person name="Ohm R."/>
            <person name="Pangilinan J."/>
            <person name="Park H.-J.H."/>
            <person name="Ramirez L."/>
            <person name="Alfaro M."/>
            <person name="Sun H."/>
            <person name="Tritt A."/>
            <person name="Yoshinaga Y."/>
            <person name="Zwiers L.-H.L."/>
            <person name="Turgeon B.G."/>
            <person name="Goodwin S.B."/>
            <person name="Spatafora J.W."/>
            <person name="Crous P.W."/>
            <person name="Grigoriev I.V."/>
        </authorList>
    </citation>
    <scope>NUCLEOTIDE SEQUENCE [LARGE SCALE GENOMIC DNA]</scope>
    <source>
        <strain evidence="5 6">CBS 611.86</strain>
    </source>
</reference>
<protein>
    <recommendedName>
        <fullName evidence="4">Ketoreductase domain-containing protein</fullName>
    </recommendedName>
</protein>
<keyword evidence="2" id="KW-0560">Oxidoreductase</keyword>
<dbReference type="SMART" id="SM00822">
    <property type="entry name" value="PKS_KR"/>
    <property type="match status" value="1"/>
</dbReference>
<dbReference type="InterPro" id="IPR002347">
    <property type="entry name" value="SDR_fam"/>
</dbReference>
<comment type="caution">
    <text evidence="5">The sequence shown here is derived from an EMBL/GenBank/DDBJ whole genome shotgun (WGS) entry which is preliminary data.</text>
</comment>
<evidence type="ECO:0000313" key="5">
    <source>
        <dbReference type="EMBL" id="KAF2872885.1"/>
    </source>
</evidence>
<dbReference type="CDD" id="cd05233">
    <property type="entry name" value="SDR_c"/>
    <property type="match status" value="1"/>
</dbReference>
<evidence type="ECO:0000256" key="3">
    <source>
        <dbReference type="RuleBase" id="RU000363"/>
    </source>
</evidence>
<dbReference type="EMBL" id="JAADJZ010000008">
    <property type="protein sequence ID" value="KAF2872885.1"/>
    <property type="molecule type" value="Genomic_DNA"/>
</dbReference>
<dbReference type="InterPro" id="IPR057326">
    <property type="entry name" value="KR_dom"/>
</dbReference>
<dbReference type="InterPro" id="IPR036291">
    <property type="entry name" value="NAD(P)-bd_dom_sf"/>
</dbReference>
<name>A0A7C8MR06_9PLEO</name>
<dbReference type="PANTHER" id="PTHR42760">
    <property type="entry name" value="SHORT-CHAIN DEHYDROGENASES/REDUCTASES FAMILY MEMBER"/>
    <property type="match status" value="1"/>
</dbReference>
<keyword evidence="6" id="KW-1185">Reference proteome</keyword>
<dbReference type="SUPFAM" id="SSF51735">
    <property type="entry name" value="NAD(P)-binding Rossmann-fold domains"/>
    <property type="match status" value="1"/>
</dbReference>
<evidence type="ECO:0000259" key="4">
    <source>
        <dbReference type="SMART" id="SM00822"/>
    </source>
</evidence>
<accession>A0A7C8MR06</accession>
<gene>
    <name evidence="5" type="ORF">BDV95DRAFT_359396</name>
</gene>
<dbReference type="Proteomes" id="UP000481861">
    <property type="component" value="Unassembled WGS sequence"/>
</dbReference>
<comment type="similarity">
    <text evidence="1 3">Belongs to the short-chain dehydrogenases/reductases (SDR) family.</text>
</comment>
<dbReference type="PRINTS" id="PR00080">
    <property type="entry name" value="SDRFAMILY"/>
</dbReference>